<reference evidence="1 2" key="1">
    <citation type="journal article" date="2011" name="Extremophiles">
        <title>Genomic analysis of Acidianus hospitalis W1 a host for studying crenarchaeal virus and plasmid life cycles.</title>
        <authorList>
            <person name="You X.Y."/>
            <person name="Liu C."/>
            <person name="Wang S.Y."/>
            <person name="Jiang C.Y."/>
            <person name="Shah S.A."/>
            <person name="Prangishvili D."/>
            <person name="She Q."/>
            <person name="Liu S.J."/>
            <person name="Garrett R.A."/>
        </authorList>
    </citation>
    <scope>NUCLEOTIDE SEQUENCE [LARGE SCALE GENOMIC DNA]</scope>
    <source>
        <strain evidence="1 2">W1</strain>
    </source>
</reference>
<dbReference type="RefSeq" id="WP_013776442.1">
    <property type="nucleotide sequence ID" value="NC_015518.1"/>
</dbReference>
<proteinExistence type="predicted"/>
<dbReference type="KEGG" id="aho:Ahos_1649"/>
<dbReference type="HOGENOM" id="CLU_2519560_0_0_2"/>
<organism evidence="1 2">
    <name type="scientific">Acidianus hospitalis (strain W1)</name>
    <dbReference type="NCBI Taxonomy" id="933801"/>
    <lineage>
        <taxon>Archaea</taxon>
        <taxon>Thermoproteota</taxon>
        <taxon>Thermoprotei</taxon>
        <taxon>Sulfolobales</taxon>
        <taxon>Sulfolobaceae</taxon>
        <taxon>Acidianus</taxon>
    </lineage>
</organism>
<dbReference type="GeneID" id="10601149"/>
<gene>
    <name evidence="1" type="ordered locus">Ahos_1649</name>
</gene>
<evidence type="ECO:0000313" key="2">
    <source>
        <dbReference type="Proteomes" id="UP000008458"/>
    </source>
</evidence>
<accession>F4B629</accession>
<sequence>MDEKTYNEIIKPFGSYDRFKKRLEDIKAGIEFLKRTGKDPLEISFQLYEIWEKEYLKLYNNDVKKAREDLIREWRRKLRSLKIS</sequence>
<protein>
    <submittedName>
        <fullName evidence="1">Uncharacterized protein</fullName>
    </submittedName>
</protein>
<keyword evidence="2" id="KW-1185">Reference proteome</keyword>
<reference key="2">
    <citation type="journal article" date="2011" name="Extremophiles">
        <title>Genomic analyses of Acidianus hospitalis W1 a host for studying crenarchaeal virus and plasmid life cycles.</title>
        <authorList>
            <person name="You X.Y."/>
            <person name="Liu C."/>
            <person name="Wang S.Y."/>
            <person name="Jiang C.Y."/>
            <person name="Shah S.A."/>
            <person name="Prangishvili D."/>
            <person name="Liu S.J."/>
            <person name="Garrett R.A."/>
        </authorList>
    </citation>
    <scope>NUCLEOTIDE SEQUENCE</scope>
    <source>
        <strain>W1</strain>
    </source>
</reference>
<dbReference type="EMBL" id="CP002535">
    <property type="protein sequence ID" value="AEE94527.1"/>
    <property type="molecule type" value="Genomic_DNA"/>
</dbReference>
<dbReference type="Proteomes" id="UP000008458">
    <property type="component" value="Chromosome"/>
</dbReference>
<name>F4B629_ACIHW</name>
<evidence type="ECO:0000313" key="1">
    <source>
        <dbReference type="EMBL" id="AEE94527.1"/>
    </source>
</evidence>
<dbReference type="OrthoDB" id="39461at2157"/>
<dbReference type="AlphaFoldDB" id="F4B629"/>